<name>A0ABT1LN27_9MICC</name>
<evidence type="ECO:0000313" key="2">
    <source>
        <dbReference type="Proteomes" id="UP001524318"/>
    </source>
</evidence>
<organism evidence="1 2">
    <name type="scientific">Pseudarthrobacter humi</name>
    <dbReference type="NCBI Taxonomy" id="2952523"/>
    <lineage>
        <taxon>Bacteria</taxon>
        <taxon>Bacillati</taxon>
        <taxon>Actinomycetota</taxon>
        <taxon>Actinomycetes</taxon>
        <taxon>Micrococcales</taxon>
        <taxon>Micrococcaceae</taxon>
        <taxon>Pseudarthrobacter</taxon>
    </lineage>
</organism>
<dbReference type="RefSeq" id="WP_254749489.1">
    <property type="nucleotide sequence ID" value="NZ_JANCLV010000005.1"/>
</dbReference>
<comment type="caution">
    <text evidence="1">The sequence shown here is derived from an EMBL/GenBank/DDBJ whole genome shotgun (WGS) entry which is preliminary data.</text>
</comment>
<reference evidence="1 2" key="1">
    <citation type="submission" date="2022-06" db="EMBL/GenBank/DDBJ databases">
        <title>Pseudarthrobacter sp. strain RMG13 Genome sequencing and assembly.</title>
        <authorList>
            <person name="Kim I."/>
        </authorList>
    </citation>
    <scope>NUCLEOTIDE SEQUENCE [LARGE SCALE GENOMIC DNA]</scope>
    <source>
        <strain evidence="1 2">RMG13</strain>
    </source>
</reference>
<gene>
    <name evidence="1" type="ORF">NFC73_08950</name>
</gene>
<dbReference type="Proteomes" id="UP001524318">
    <property type="component" value="Unassembled WGS sequence"/>
</dbReference>
<proteinExistence type="predicted"/>
<accession>A0ABT1LN27</accession>
<evidence type="ECO:0000313" key="1">
    <source>
        <dbReference type="EMBL" id="MCP8999857.1"/>
    </source>
</evidence>
<protein>
    <submittedName>
        <fullName evidence="1">Uncharacterized protein</fullName>
    </submittedName>
</protein>
<dbReference type="EMBL" id="JANCLV010000005">
    <property type="protein sequence ID" value="MCP8999857.1"/>
    <property type="molecule type" value="Genomic_DNA"/>
</dbReference>
<keyword evidence="2" id="KW-1185">Reference proteome</keyword>
<sequence length="57" mass="6686">MADFVTPRDLSHELDIPQKKIRDYLRQTYGLLATRNEVRWQLDADEAATARQHFRAG</sequence>